<organism evidence="2 3">
    <name type="scientific">Taxus chinensis</name>
    <name type="common">Chinese yew</name>
    <name type="synonym">Taxus wallichiana var. chinensis</name>
    <dbReference type="NCBI Taxonomy" id="29808"/>
    <lineage>
        <taxon>Eukaryota</taxon>
        <taxon>Viridiplantae</taxon>
        <taxon>Streptophyta</taxon>
        <taxon>Embryophyta</taxon>
        <taxon>Tracheophyta</taxon>
        <taxon>Spermatophyta</taxon>
        <taxon>Pinopsida</taxon>
        <taxon>Pinidae</taxon>
        <taxon>Conifers II</taxon>
        <taxon>Cupressales</taxon>
        <taxon>Taxaceae</taxon>
        <taxon>Taxus</taxon>
    </lineage>
</organism>
<gene>
    <name evidence="2" type="ORF">KI387_006400</name>
</gene>
<proteinExistence type="predicted"/>
<evidence type="ECO:0000313" key="2">
    <source>
        <dbReference type="EMBL" id="KAH9326222.1"/>
    </source>
</evidence>
<reference evidence="2 3" key="1">
    <citation type="journal article" date="2021" name="Nat. Plants">
        <title>The Taxus genome provides insights into paclitaxel biosynthesis.</title>
        <authorList>
            <person name="Xiong X."/>
            <person name="Gou J."/>
            <person name="Liao Q."/>
            <person name="Li Y."/>
            <person name="Zhou Q."/>
            <person name="Bi G."/>
            <person name="Li C."/>
            <person name="Du R."/>
            <person name="Wang X."/>
            <person name="Sun T."/>
            <person name="Guo L."/>
            <person name="Liang H."/>
            <person name="Lu P."/>
            <person name="Wu Y."/>
            <person name="Zhang Z."/>
            <person name="Ro D.K."/>
            <person name="Shang Y."/>
            <person name="Huang S."/>
            <person name="Yan J."/>
        </authorList>
    </citation>
    <scope>NUCLEOTIDE SEQUENCE [LARGE SCALE GENOMIC DNA]</scope>
    <source>
        <strain evidence="2">Ta-2019</strain>
    </source>
</reference>
<dbReference type="Proteomes" id="UP000824469">
    <property type="component" value="Unassembled WGS sequence"/>
</dbReference>
<feature type="non-terminal residue" evidence="2">
    <location>
        <position position="71"/>
    </location>
</feature>
<feature type="non-terminal residue" evidence="2">
    <location>
        <position position="1"/>
    </location>
</feature>
<protein>
    <submittedName>
        <fullName evidence="2">Uncharacterized protein</fullName>
    </submittedName>
</protein>
<comment type="caution">
    <text evidence="2">The sequence shown here is derived from an EMBL/GenBank/DDBJ whole genome shotgun (WGS) entry which is preliminary data.</text>
</comment>
<dbReference type="EMBL" id="JAHRHJ020000002">
    <property type="protein sequence ID" value="KAH9326222.1"/>
    <property type="molecule type" value="Genomic_DNA"/>
</dbReference>
<evidence type="ECO:0000313" key="3">
    <source>
        <dbReference type="Proteomes" id="UP000824469"/>
    </source>
</evidence>
<feature type="region of interest" description="Disordered" evidence="1">
    <location>
        <begin position="49"/>
        <end position="71"/>
    </location>
</feature>
<feature type="compositionally biased region" description="Basic and acidic residues" evidence="1">
    <location>
        <begin position="61"/>
        <end position="71"/>
    </location>
</feature>
<sequence length="71" mass="8236">EEYFYGSYTSQEDLIFVQDTFSYQDPDGRIGNGEITYGELKPHRAQGQEIRFGKDGGGPGMEERKREERRL</sequence>
<accession>A0AA38GPZ2</accession>
<dbReference type="AlphaFoldDB" id="A0AA38GPZ2"/>
<keyword evidence="3" id="KW-1185">Reference proteome</keyword>
<evidence type="ECO:0000256" key="1">
    <source>
        <dbReference type="SAM" id="MobiDB-lite"/>
    </source>
</evidence>
<name>A0AA38GPZ2_TAXCH</name>